<feature type="domain" description="HTH asnC-type" evidence="4">
    <location>
        <begin position="5"/>
        <end position="66"/>
    </location>
</feature>
<dbReference type="PROSITE" id="PS50956">
    <property type="entry name" value="HTH_ASNC_2"/>
    <property type="match status" value="1"/>
</dbReference>
<dbReference type="InterPro" id="IPR036388">
    <property type="entry name" value="WH-like_DNA-bd_sf"/>
</dbReference>
<dbReference type="CDD" id="cd00090">
    <property type="entry name" value="HTH_ARSR"/>
    <property type="match status" value="1"/>
</dbReference>
<evidence type="ECO:0000313" key="6">
    <source>
        <dbReference type="Proteomes" id="UP000609531"/>
    </source>
</evidence>
<evidence type="ECO:0000259" key="4">
    <source>
        <dbReference type="PROSITE" id="PS50956"/>
    </source>
</evidence>
<dbReference type="SUPFAM" id="SSF54909">
    <property type="entry name" value="Dimeric alpha+beta barrel"/>
    <property type="match status" value="1"/>
</dbReference>
<dbReference type="PANTHER" id="PTHR30154:SF34">
    <property type="entry name" value="TRANSCRIPTIONAL REGULATOR AZLB"/>
    <property type="match status" value="1"/>
</dbReference>
<keyword evidence="3" id="KW-0804">Transcription</keyword>
<dbReference type="InterPro" id="IPR019888">
    <property type="entry name" value="Tscrpt_reg_AsnC-like"/>
</dbReference>
<proteinExistence type="predicted"/>
<keyword evidence="6" id="KW-1185">Reference proteome</keyword>
<dbReference type="Proteomes" id="UP000609531">
    <property type="component" value="Unassembled WGS sequence"/>
</dbReference>
<dbReference type="Gene3D" id="1.10.10.10">
    <property type="entry name" value="Winged helix-like DNA-binding domain superfamily/Winged helix DNA-binding domain"/>
    <property type="match status" value="1"/>
</dbReference>
<dbReference type="InterPro" id="IPR036390">
    <property type="entry name" value="WH_DNA-bd_sf"/>
</dbReference>
<dbReference type="PANTHER" id="PTHR30154">
    <property type="entry name" value="LEUCINE-RESPONSIVE REGULATORY PROTEIN"/>
    <property type="match status" value="1"/>
</dbReference>
<dbReference type="GO" id="GO:0043565">
    <property type="term" value="F:sequence-specific DNA binding"/>
    <property type="evidence" value="ECO:0007669"/>
    <property type="project" value="InterPro"/>
</dbReference>
<keyword evidence="1" id="KW-0805">Transcription regulation</keyword>
<dbReference type="GO" id="GO:0043200">
    <property type="term" value="P:response to amino acid"/>
    <property type="evidence" value="ECO:0007669"/>
    <property type="project" value="TreeGrafter"/>
</dbReference>
<dbReference type="EMBL" id="JAEKJA010000011">
    <property type="protein sequence ID" value="MBJ3776943.1"/>
    <property type="molecule type" value="Genomic_DNA"/>
</dbReference>
<name>A0A934II77_9HYPH</name>
<evidence type="ECO:0000313" key="5">
    <source>
        <dbReference type="EMBL" id="MBJ3776943.1"/>
    </source>
</evidence>
<dbReference type="GO" id="GO:0006355">
    <property type="term" value="P:regulation of DNA-templated transcription"/>
    <property type="evidence" value="ECO:0007669"/>
    <property type="project" value="UniProtKB-ARBA"/>
</dbReference>
<dbReference type="InterPro" id="IPR019887">
    <property type="entry name" value="Tscrpt_reg_AsnC/Lrp_C"/>
</dbReference>
<dbReference type="AlphaFoldDB" id="A0A934II77"/>
<dbReference type="Pfam" id="PF01037">
    <property type="entry name" value="AsnC_trans_reg"/>
    <property type="match status" value="1"/>
</dbReference>
<comment type="caution">
    <text evidence="5">The sequence shown here is derived from an EMBL/GenBank/DDBJ whole genome shotgun (WGS) entry which is preliminary data.</text>
</comment>
<dbReference type="InterPro" id="IPR011991">
    <property type="entry name" value="ArsR-like_HTH"/>
</dbReference>
<evidence type="ECO:0000256" key="2">
    <source>
        <dbReference type="ARBA" id="ARBA00023125"/>
    </source>
</evidence>
<organism evidence="5 6">
    <name type="scientific">Acuticoccus mangrovi</name>
    <dbReference type="NCBI Taxonomy" id="2796142"/>
    <lineage>
        <taxon>Bacteria</taxon>
        <taxon>Pseudomonadati</taxon>
        <taxon>Pseudomonadota</taxon>
        <taxon>Alphaproteobacteria</taxon>
        <taxon>Hyphomicrobiales</taxon>
        <taxon>Amorphaceae</taxon>
        <taxon>Acuticoccus</taxon>
    </lineage>
</organism>
<dbReference type="Gene3D" id="3.30.70.920">
    <property type="match status" value="1"/>
</dbReference>
<dbReference type="InterPro" id="IPR011008">
    <property type="entry name" value="Dimeric_a/b-barrel"/>
</dbReference>
<dbReference type="RefSeq" id="WP_198882834.1">
    <property type="nucleotide sequence ID" value="NZ_JAEKJA010000011.1"/>
</dbReference>
<gene>
    <name evidence="5" type="ORF">JCR33_14650</name>
</gene>
<sequence>MKVRLDSVDWKILAALQANGRITNVELARRAGISAPPCLRRVRALEQGGIIKGYRTLIDEKELGYDLTAFAFVGLKNQTEAELVRFEEQLRTWSIVREAWMVSGEVDFILFCITDTLRSFQNFIIETLTATENVESVRTSLTIRQSKAEPRIPMDLPEAAGDAPSFVPA</sequence>
<accession>A0A934II77</accession>
<dbReference type="SUPFAM" id="SSF46785">
    <property type="entry name" value="Winged helix' DNA-binding domain"/>
    <property type="match status" value="1"/>
</dbReference>
<dbReference type="SMART" id="SM00344">
    <property type="entry name" value="HTH_ASNC"/>
    <property type="match status" value="1"/>
</dbReference>
<dbReference type="InterPro" id="IPR000485">
    <property type="entry name" value="AsnC-type_HTH_dom"/>
</dbReference>
<evidence type="ECO:0000256" key="1">
    <source>
        <dbReference type="ARBA" id="ARBA00023015"/>
    </source>
</evidence>
<evidence type="ECO:0000256" key="3">
    <source>
        <dbReference type="ARBA" id="ARBA00023163"/>
    </source>
</evidence>
<dbReference type="PRINTS" id="PR00033">
    <property type="entry name" value="HTHASNC"/>
</dbReference>
<dbReference type="GO" id="GO:0005829">
    <property type="term" value="C:cytosol"/>
    <property type="evidence" value="ECO:0007669"/>
    <property type="project" value="TreeGrafter"/>
</dbReference>
<dbReference type="Pfam" id="PF13412">
    <property type="entry name" value="HTH_24"/>
    <property type="match status" value="1"/>
</dbReference>
<protein>
    <submittedName>
        <fullName evidence="5">Lrp/AsnC family transcriptional regulator</fullName>
    </submittedName>
</protein>
<keyword evidence="2" id="KW-0238">DNA-binding</keyword>
<reference evidence="5" key="1">
    <citation type="submission" date="2020-12" db="EMBL/GenBank/DDBJ databases">
        <title>Bacterial taxonomy.</title>
        <authorList>
            <person name="Pan X."/>
        </authorList>
    </citation>
    <scope>NUCLEOTIDE SEQUENCE</scope>
    <source>
        <strain evidence="5">B2012</strain>
    </source>
</reference>